<dbReference type="InterPro" id="IPR036259">
    <property type="entry name" value="MFS_trans_sf"/>
</dbReference>
<feature type="transmembrane region" description="Helical" evidence="5">
    <location>
        <begin position="450"/>
        <end position="471"/>
    </location>
</feature>
<dbReference type="GeneID" id="54549535"/>
<keyword evidence="4 5" id="KW-0472">Membrane</keyword>
<protein>
    <recommendedName>
        <fullName evidence="8">MFS general substrate transporter</fullName>
    </recommendedName>
</protein>
<proteinExistence type="predicted"/>
<evidence type="ECO:0000256" key="1">
    <source>
        <dbReference type="ARBA" id="ARBA00004141"/>
    </source>
</evidence>
<dbReference type="GO" id="GO:0016020">
    <property type="term" value="C:membrane"/>
    <property type="evidence" value="ECO:0007669"/>
    <property type="project" value="UniProtKB-SubCell"/>
</dbReference>
<comment type="subcellular location">
    <subcellularLocation>
        <location evidence="1">Membrane</location>
        <topology evidence="1">Multi-pass membrane protein</topology>
    </subcellularLocation>
</comment>
<accession>A0A6A6JJ32</accession>
<evidence type="ECO:0000313" key="7">
    <source>
        <dbReference type="Proteomes" id="UP000800097"/>
    </source>
</evidence>
<dbReference type="PANTHER" id="PTHR23507:SF1">
    <property type="entry name" value="FI18259P1-RELATED"/>
    <property type="match status" value="1"/>
</dbReference>
<feature type="transmembrane region" description="Helical" evidence="5">
    <location>
        <begin position="200"/>
        <end position="222"/>
    </location>
</feature>
<feature type="transmembrane region" description="Helical" evidence="5">
    <location>
        <begin position="175"/>
        <end position="194"/>
    </location>
</feature>
<keyword evidence="7" id="KW-1185">Reference proteome</keyword>
<dbReference type="OrthoDB" id="5425648at2759"/>
<dbReference type="SUPFAM" id="SSF103473">
    <property type="entry name" value="MFS general substrate transporter"/>
    <property type="match status" value="1"/>
</dbReference>
<gene>
    <name evidence="6" type="ORF">EI97DRAFT_397398</name>
</gene>
<name>A0A6A6JJ32_WESOR</name>
<feature type="transmembrane region" description="Helical" evidence="5">
    <location>
        <begin position="39"/>
        <end position="60"/>
    </location>
</feature>
<evidence type="ECO:0008006" key="8">
    <source>
        <dbReference type="Google" id="ProtNLM"/>
    </source>
</evidence>
<dbReference type="EMBL" id="ML986492">
    <property type="protein sequence ID" value="KAF2276640.1"/>
    <property type="molecule type" value="Genomic_DNA"/>
</dbReference>
<dbReference type="Gene3D" id="1.20.1250.20">
    <property type="entry name" value="MFS general substrate transporter like domains"/>
    <property type="match status" value="1"/>
</dbReference>
<feature type="transmembrane region" description="Helical" evidence="5">
    <location>
        <begin position="316"/>
        <end position="339"/>
    </location>
</feature>
<sequence length="477" mass="51364">MSNHIPNDADEESPLIRDEILNPHSKSDSAHRDSTPEHVLPIALLASLAMASTAATSYYAYATLLCRDPAHCRGDEKSRYAGTVAVAVSAANVFGILALGHLQKLSVSNQKLGLLLWMGTRSMSAVMLLLGVFFKSIFIALSGRIFEGLASDNLLHYVLNAIYSQTNDDRRTSTLIGSSMALYLAGISISPFVAGLFQNFTISFFIALGLFVFAIVYLQIFIPSRSGSTSRKPTSTEEAFSAAVPRNQDRDEPWRNLMRTISSPLISFRQHPKDLTFGLSLLAYNLVQSYMFSALLVHTSLQFNFTGRENGILISLAHSVAAVYLALALYILPSVLRAWRSRSSNDARSSSKRTAVQKDALLATLSQIIQVLSLIGLGFASTAKQIYALTAFLALSLPASSFIKGAFVATCEGEEKTRGLAALAAMETVGSVLGPLVIGGWQSYSVAGPTVFFIAAGIAAFSMVLFCLGVVGKGTFR</sequence>
<feature type="transmembrane region" description="Helical" evidence="5">
    <location>
        <begin position="419"/>
        <end position="438"/>
    </location>
</feature>
<dbReference type="RefSeq" id="XP_033654179.1">
    <property type="nucleotide sequence ID" value="XM_033796360.1"/>
</dbReference>
<evidence type="ECO:0000256" key="3">
    <source>
        <dbReference type="ARBA" id="ARBA00022989"/>
    </source>
</evidence>
<evidence type="ECO:0000256" key="5">
    <source>
        <dbReference type="SAM" id="Phobius"/>
    </source>
</evidence>
<evidence type="ECO:0000256" key="2">
    <source>
        <dbReference type="ARBA" id="ARBA00022692"/>
    </source>
</evidence>
<evidence type="ECO:0000256" key="4">
    <source>
        <dbReference type="ARBA" id="ARBA00023136"/>
    </source>
</evidence>
<keyword evidence="2 5" id="KW-0812">Transmembrane</keyword>
<evidence type="ECO:0000313" key="6">
    <source>
        <dbReference type="EMBL" id="KAF2276640.1"/>
    </source>
</evidence>
<feature type="transmembrane region" description="Helical" evidence="5">
    <location>
        <begin position="386"/>
        <end position="407"/>
    </location>
</feature>
<dbReference type="Proteomes" id="UP000800097">
    <property type="component" value="Unassembled WGS sequence"/>
</dbReference>
<reference evidence="6" key="1">
    <citation type="journal article" date="2020" name="Stud. Mycol.">
        <title>101 Dothideomycetes genomes: a test case for predicting lifestyles and emergence of pathogens.</title>
        <authorList>
            <person name="Haridas S."/>
            <person name="Albert R."/>
            <person name="Binder M."/>
            <person name="Bloem J."/>
            <person name="Labutti K."/>
            <person name="Salamov A."/>
            <person name="Andreopoulos B."/>
            <person name="Baker S."/>
            <person name="Barry K."/>
            <person name="Bills G."/>
            <person name="Bluhm B."/>
            <person name="Cannon C."/>
            <person name="Castanera R."/>
            <person name="Culley D."/>
            <person name="Daum C."/>
            <person name="Ezra D."/>
            <person name="Gonzalez J."/>
            <person name="Henrissat B."/>
            <person name="Kuo A."/>
            <person name="Liang C."/>
            <person name="Lipzen A."/>
            <person name="Lutzoni F."/>
            <person name="Magnuson J."/>
            <person name="Mondo S."/>
            <person name="Nolan M."/>
            <person name="Ohm R."/>
            <person name="Pangilinan J."/>
            <person name="Park H.-J."/>
            <person name="Ramirez L."/>
            <person name="Alfaro M."/>
            <person name="Sun H."/>
            <person name="Tritt A."/>
            <person name="Yoshinaga Y."/>
            <person name="Zwiers L.-H."/>
            <person name="Turgeon B."/>
            <person name="Goodwin S."/>
            <person name="Spatafora J."/>
            <person name="Crous P."/>
            <person name="Grigoriev I."/>
        </authorList>
    </citation>
    <scope>NUCLEOTIDE SEQUENCE</scope>
    <source>
        <strain evidence="6">CBS 379.55</strain>
    </source>
</reference>
<keyword evidence="3 5" id="KW-1133">Transmembrane helix</keyword>
<feature type="transmembrane region" description="Helical" evidence="5">
    <location>
        <begin position="114"/>
        <end position="134"/>
    </location>
</feature>
<dbReference type="CDD" id="cd06174">
    <property type="entry name" value="MFS"/>
    <property type="match status" value="1"/>
</dbReference>
<dbReference type="GO" id="GO:0022857">
    <property type="term" value="F:transmembrane transporter activity"/>
    <property type="evidence" value="ECO:0007669"/>
    <property type="project" value="TreeGrafter"/>
</dbReference>
<feature type="transmembrane region" description="Helical" evidence="5">
    <location>
        <begin position="360"/>
        <end position="380"/>
    </location>
</feature>
<organism evidence="6 7">
    <name type="scientific">Westerdykella ornata</name>
    <dbReference type="NCBI Taxonomy" id="318751"/>
    <lineage>
        <taxon>Eukaryota</taxon>
        <taxon>Fungi</taxon>
        <taxon>Dikarya</taxon>
        <taxon>Ascomycota</taxon>
        <taxon>Pezizomycotina</taxon>
        <taxon>Dothideomycetes</taxon>
        <taxon>Pleosporomycetidae</taxon>
        <taxon>Pleosporales</taxon>
        <taxon>Sporormiaceae</taxon>
        <taxon>Westerdykella</taxon>
    </lineage>
</organism>
<dbReference type="PANTHER" id="PTHR23507">
    <property type="entry name" value="ZGC:174356"/>
    <property type="match status" value="1"/>
</dbReference>
<dbReference type="AlphaFoldDB" id="A0A6A6JJ32"/>
<feature type="transmembrane region" description="Helical" evidence="5">
    <location>
        <begin position="275"/>
        <end position="296"/>
    </location>
</feature>
<feature type="transmembrane region" description="Helical" evidence="5">
    <location>
        <begin position="80"/>
        <end position="102"/>
    </location>
</feature>